<dbReference type="AlphaFoldDB" id="A0A170PPN1"/>
<dbReference type="InterPro" id="IPR001466">
    <property type="entry name" value="Beta-lactam-related"/>
</dbReference>
<protein>
    <submittedName>
        <fullName evidence="2">Beta-lactamase class C and other penicillin binding proteins</fullName>
    </submittedName>
</protein>
<dbReference type="InterPro" id="IPR050789">
    <property type="entry name" value="Diverse_Enzym_Activities"/>
</dbReference>
<evidence type="ECO:0000313" key="2">
    <source>
        <dbReference type="EMBL" id="CUS45786.1"/>
    </source>
</evidence>
<feature type="domain" description="Beta-lactamase-related" evidence="1">
    <location>
        <begin position="59"/>
        <end position="350"/>
    </location>
</feature>
<proteinExistence type="predicted"/>
<reference evidence="2" key="1">
    <citation type="submission" date="2015-10" db="EMBL/GenBank/DDBJ databases">
        <authorList>
            <person name="Gilbert D.G."/>
        </authorList>
    </citation>
    <scope>NUCLEOTIDE SEQUENCE</scope>
</reference>
<dbReference type="PROSITE" id="PS51257">
    <property type="entry name" value="PROKAR_LIPOPROTEIN"/>
    <property type="match status" value="1"/>
</dbReference>
<dbReference type="EMBL" id="CZQE01000302">
    <property type="protein sequence ID" value="CUS45786.1"/>
    <property type="molecule type" value="Genomic_DNA"/>
</dbReference>
<organism evidence="2">
    <name type="scientific">hydrothermal vent metagenome</name>
    <dbReference type="NCBI Taxonomy" id="652676"/>
    <lineage>
        <taxon>unclassified sequences</taxon>
        <taxon>metagenomes</taxon>
        <taxon>ecological metagenomes</taxon>
    </lineage>
</organism>
<name>A0A170PPN1_9ZZZZ</name>
<sequence>MAAMLRKAAFLAMVPILLASTDATPLASTFSITACRGADLSKAMAPIRLLFSGHPETRAVLVTADGCPAFKAYAPGYSDTNRFISWSMAKTVTGMLVGALVTDGRLKLDAPAPIAEWHRPGDPRGAITLRHLLQMSSGLQHIEVGDPVEKSDTNQTLFVSHTGAMAAAAIDHPLETKPGTTFRYSSLTTIILAEIVARTLTDSRDPRTRAALYTEFAQARLFRPAGITSAVLEYDGAGTQIGGSILHMSLDDWGRIGGLLLDGKAGDGRQVIDPAWLTFMKAPSPTNAEYGAQTWLNRPGGAEGKATLFPGKGPASAVAADGHLGQLVIASPDSGPGRGIVVVRLGNTPDARNAALMQTLGDVVAGFDRPAAKP</sequence>
<dbReference type="SUPFAM" id="SSF56601">
    <property type="entry name" value="beta-lactamase/transpeptidase-like"/>
    <property type="match status" value="1"/>
</dbReference>
<dbReference type="PANTHER" id="PTHR43283">
    <property type="entry name" value="BETA-LACTAMASE-RELATED"/>
    <property type="match status" value="1"/>
</dbReference>
<accession>A0A170PPN1</accession>
<evidence type="ECO:0000259" key="1">
    <source>
        <dbReference type="Pfam" id="PF00144"/>
    </source>
</evidence>
<gene>
    <name evidence="2" type="ORF">MGWOODY_Smn888</name>
</gene>
<dbReference type="InterPro" id="IPR012338">
    <property type="entry name" value="Beta-lactam/transpept-like"/>
</dbReference>
<dbReference type="Gene3D" id="3.40.710.10">
    <property type="entry name" value="DD-peptidase/beta-lactamase superfamily"/>
    <property type="match status" value="1"/>
</dbReference>
<dbReference type="Pfam" id="PF00144">
    <property type="entry name" value="Beta-lactamase"/>
    <property type="match status" value="1"/>
</dbReference>
<dbReference type="PANTHER" id="PTHR43283:SF7">
    <property type="entry name" value="BETA-LACTAMASE-RELATED DOMAIN-CONTAINING PROTEIN"/>
    <property type="match status" value="1"/>
</dbReference>